<dbReference type="Gene3D" id="1.20.5.1930">
    <property type="match status" value="1"/>
</dbReference>
<proteinExistence type="predicted"/>
<dbReference type="Pfam" id="PF00512">
    <property type="entry name" value="HisKA"/>
    <property type="match status" value="1"/>
</dbReference>
<gene>
    <name evidence="7" type="ORF">J3U88_27930</name>
</gene>
<dbReference type="Proteomes" id="UP000664417">
    <property type="component" value="Unassembled WGS sequence"/>
</dbReference>
<dbReference type="InterPro" id="IPR015943">
    <property type="entry name" value="WD40/YVTN_repeat-like_dom_sf"/>
</dbReference>
<dbReference type="SMART" id="SM00387">
    <property type="entry name" value="HATPase_c"/>
    <property type="match status" value="2"/>
</dbReference>
<dbReference type="Pfam" id="PF07494">
    <property type="entry name" value="Reg_prop"/>
    <property type="match status" value="2"/>
</dbReference>
<organism evidence="7 8">
    <name type="scientific">Acanthopleuribacter pedis</name>
    <dbReference type="NCBI Taxonomy" id="442870"/>
    <lineage>
        <taxon>Bacteria</taxon>
        <taxon>Pseudomonadati</taxon>
        <taxon>Acidobacteriota</taxon>
        <taxon>Holophagae</taxon>
        <taxon>Acanthopleuribacterales</taxon>
        <taxon>Acanthopleuribacteraceae</taxon>
        <taxon>Acanthopleuribacter</taxon>
    </lineage>
</organism>
<reference evidence="7" key="1">
    <citation type="submission" date="2021-03" db="EMBL/GenBank/DDBJ databases">
        <authorList>
            <person name="Wang G."/>
        </authorList>
    </citation>
    <scope>NUCLEOTIDE SEQUENCE</scope>
    <source>
        <strain evidence="7">KCTC 12899</strain>
    </source>
</reference>
<dbReference type="InterPro" id="IPR036097">
    <property type="entry name" value="HisK_dim/P_sf"/>
</dbReference>
<evidence type="ECO:0000313" key="8">
    <source>
        <dbReference type="Proteomes" id="UP000664417"/>
    </source>
</evidence>
<protein>
    <recommendedName>
        <fullName evidence="2">histidine kinase</fullName>
        <ecNumber evidence="2">2.7.13.3</ecNumber>
    </recommendedName>
</protein>
<dbReference type="Pfam" id="PF07495">
    <property type="entry name" value="Y_Y_Y"/>
    <property type="match status" value="1"/>
</dbReference>
<dbReference type="EC" id="2.7.13.3" evidence="2"/>
<keyword evidence="3 4" id="KW-0597">Phosphoprotein</keyword>
<name>A0A8J7U6V6_9BACT</name>
<keyword evidence="8" id="KW-1185">Reference proteome</keyword>
<feature type="domain" description="Histidine kinase" evidence="5">
    <location>
        <begin position="865"/>
        <end position="1083"/>
    </location>
</feature>
<dbReference type="PANTHER" id="PTHR43547:SF2">
    <property type="entry name" value="HYBRID SIGNAL TRANSDUCTION HISTIDINE KINASE C"/>
    <property type="match status" value="1"/>
</dbReference>
<dbReference type="SUPFAM" id="SSF101898">
    <property type="entry name" value="NHL repeat"/>
    <property type="match status" value="1"/>
</dbReference>
<dbReference type="Gene3D" id="3.30.565.10">
    <property type="entry name" value="Histidine kinase-like ATPase, C-terminal domain"/>
    <property type="match status" value="2"/>
</dbReference>
<comment type="caution">
    <text evidence="7">The sequence shown here is derived from an EMBL/GenBank/DDBJ whole genome shotgun (WGS) entry which is preliminary data.</text>
</comment>
<evidence type="ECO:0000256" key="1">
    <source>
        <dbReference type="ARBA" id="ARBA00000085"/>
    </source>
</evidence>
<evidence type="ECO:0000256" key="3">
    <source>
        <dbReference type="ARBA" id="ARBA00022553"/>
    </source>
</evidence>
<evidence type="ECO:0000256" key="2">
    <source>
        <dbReference type="ARBA" id="ARBA00012438"/>
    </source>
</evidence>
<dbReference type="PRINTS" id="PR00344">
    <property type="entry name" value="BCTRLSENSOR"/>
</dbReference>
<feature type="modified residue" description="4-aspartylphosphate" evidence="4">
    <location>
        <position position="1183"/>
    </location>
</feature>
<dbReference type="InterPro" id="IPR011110">
    <property type="entry name" value="Reg_prop"/>
</dbReference>
<dbReference type="SMART" id="SM00448">
    <property type="entry name" value="REC"/>
    <property type="match status" value="1"/>
</dbReference>
<dbReference type="SUPFAM" id="SSF47384">
    <property type="entry name" value="Homodimeric domain of signal transducing histidine kinase"/>
    <property type="match status" value="1"/>
</dbReference>
<evidence type="ECO:0000259" key="5">
    <source>
        <dbReference type="PROSITE" id="PS50109"/>
    </source>
</evidence>
<dbReference type="GO" id="GO:0000155">
    <property type="term" value="F:phosphorelay sensor kinase activity"/>
    <property type="evidence" value="ECO:0007669"/>
    <property type="project" value="InterPro"/>
</dbReference>
<dbReference type="InterPro" id="IPR004358">
    <property type="entry name" value="Sig_transdc_His_kin-like_C"/>
</dbReference>
<dbReference type="SUPFAM" id="SSF63829">
    <property type="entry name" value="Calcium-dependent phosphotriesterase"/>
    <property type="match status" value="3"/>
</dbReference>
<dbReference type="PROSITE" id="PS50110">
    <property type="entry name" value="RESPONSE_REGULATORY"/>
    <property type="match status" value="1"/>
</dbReference>
<dbReference type="InterPro" id="IPR013783">
    <property type="entry name" value="Ig-like_fold"/>
</dbReference>
<dbReference type="CDD" id="cd17574">
    <property type="entry name" value="REC_OmpR"/>
    <property type="match status" value="1"/>
</dbReference>
<evidence type="ECO:0000259" key="6">
    <source>
        <dbReference type="PROSITE" id="PS50110"/>
    </source>
</evidence>
<comment type="catalytic activity">
    <reaction evidence="1">
        <text>ATP + protein L-histidine = ADP + protein N-phospho-L-histidine.</text>
        <dbReference type="EC" id="2.7.13.3"/>
    </reaction>
</comment>
<dbReference type="SUPFAM" id="SSF52172">
    <property type="entry name" value="CheY-like"/>
    <property type="match status" value="1"/>
</dbReference>
<evidence type="ECO:0000256" key="4">
    <source>
        <dbReference type="PROSITE-ProRule" id="PRU00169"/>
    </source>
</evidence>
<dbReference type="Gene3D" id="2.130.10.10">
    <property type="entry name" value="YVTN repeat-like/Quinoprotein amine dehydrogenase"/>
    <property type="match status" value="2"/>
</dbReference>
<dbReference type="SMART" id="SM00388">
    <property type="entry name" value="HisKA"/>
    <property type="match status" value="1"/>
</dbReference>
<dbReference type="InterPro" id="IPR011006">
    <property type="entry name" value="CheY-like_superfamily"/>
</dbReference>
<dbReference type="InterPro" id="IPR005467">
    <property type="entry name" value="His_kinase_dom"/>
</dbReference>
<dbReference type="CDD" id="cd16917">
    <property type="entry name" value="HATPase_UhpB-NarQ-NarX-like"/>
    <property type="match status" value="1"/>
</dbReference>
<dbReference type="InterPro" id="IPR003661">
    <property type="entry name" value="HisK_dim/P_dom"/>
</dbReference>
<feature type="domain" description="Response regulatory" evidence="6">
    <location>
        <begin position="1134"/>
        <end position="1250"/>
    </location>
</feature>
<dbReference type="CDD" id="cd00082">
    <property type="entry name" value="HisKA"/>
    <property type="match status" value="1"/>
</dbReference>
<dbReference type="CDD" id="cd16922">
    <property type="entry name" value="HATPase_EvgS-ArcB-TorS-like"/>
    <property type="match status" value="1"/>
</dbReference>
<dbReference type="PROSITE" id="PS50109">
    <property type="entry name" value="HIS_KIN"/>
    <property type="match status" value="1"/>
</dbReference>
<dbReference type="InterPro" id="IPR003594">
    <property type="entry name" value="HATPase_dom"/>
</dbReference>
<dbReference type="InterPro" id="IPR001789">
    <property type="entry name" value="Sig_transdc_resp-reg_receiver"/>
</dbReference>
<dbReference type="Gene3D" id="1.10.287.130">
    <property type="match status" value="1"/>
</dbReference>
<evidence type="ECO:0000313" key="7">
    <source>
        <dbReference type="EMBL" id="MBO1322334.1"/>
    </source>
</evidence>
<dbReference type="SUPFAM" id="SSF55874">
    <property type="entry name" value="ATPase domain of HSP90 chaperone/DNA topoisomerase II/histidine kinase"/>
    <property type="match status" value="2"/>
</dbReference>
<dbReference type="InterPro" id="IPR011123">
    <property type="entry name" value="Y_Y_Y"/>
</dbReference>
<dbReference type="Gene3D" id="3.40.50.2300">
    <property type="match status" value="1"/>
</dbReference>
<dbReference type="PANTHER" id="PTHR43547">
    <property type="entry name" value="TWO-COMPONENT HISTIDINE KINASE"/>
    <property type="match status" value="1"/>
</dbReference>
<dbReference type="InterPro" id="IPR036890">
    <property type="entry name" value="HATPase_C_sf"/>
</dbReference>
<dbReference type="Gene3D" id="2.60.40.10">
    <property type="entry name" value="Immunoglobulins"/>
    <property type="match status" value="1"/>
</dbReference>
<dbReference type="EMBL" id="JAFREP010000034">
    <property type="protein sequence ID" value="MBO1322334.1"/>
    <property type="molecule type" value="Genomic_DNA"/>
</dbReference>
<accession>A0A8J7U6V6</accession>
<dbReference type="Pfam" id="PF00072">
    <property type="entry name" value="Response_reg"/>
    <property type="match status" value="1"/>
</dbReference>
<dbReference type="RefSeq" id="WP_207862307.1">
    <property type="nucleotide sequence ID" value="NZ_JAFREP010000034.1"/>
</dbReference>
<dbReference type="Pfam" id="PF02518">
    <property type="entry name" value="HATPase_c"/>
    <property type="match status" value="2"/>
</dbReference>
<sequence>MNQPAPPHSHLPIHHVLFVLWCAFAWTLAAVAQPTAAKVSPDRKPLVQRLVYPEPLPDIAAIIQDRTGFLWFGHMGGLSRYDGLRYKHYRHDGDDPGSLVLNEISCLLLDAQGRLWVGSKGGLHQYLPAFDHFERLIQAGDPRATHTKRINRIFSLAEAAHGGLWVGSDAGLFHFAPQTRAFTPVKLPLAPQIRQRIKAVQQDQDGGLWVGLSNRGIFHRAPDGRWRNFAALPEQGGLRHLDINAILVDRHKQVWVTTLGGLHRYDPDSARFQVVPRRIGNNPGLPEAEITYIAEAGDRRYWVGTGSSGLVHYNAVDHQFTAFQHTATDANSLPAGRIRSLFVDRSQILWVGTRDNVAKINPATARFGAIRARPGSRNALHQNNVGPMAWDNADNLWISLAFTGLQRFHEPSNQWHSYLYTPEAADGFPTPEVFSITVDAEGRPWFGTTFAGLMTWDSETDRFTRHKNYGPDDPLPRAFAIMELLVDSRGFIWCGTNGAGVSYYDRDSNRFFRIQDTPDQPFSTGRGSVRAMAEDPDGYLWLAFMQEGVLRLHGQTGNRSFFQRDPQRPRSLRHDIIHRIKVCSDGRVWLGTADGLSLYQPESNDFRHFTPKHGLPGQEVYAIEEDRQGYLWLGTNGGLARFDPRQHRFLNFDVGDGLLNRAVSTGLVDPKGRLYFGGTNGINRFFPKHIRANPYPAEVALTDFKIFNTTQVIGAGFGLDQHINLTDQLRLTYREPVFSFEFAALEYTNPTHNRFAVKMDGFDKSWRDLGRKSDITYTNLDPGSYRLHVKAANNDGLWHEREQVLTLHIAAPPWKSTWAYTLYILLVILALWGYVRWTQHRLALEKEAVLRLRRLDRLKDEFLANTSHELRTPLHGITGLADSLLDGRLGELPAEVDHNLRMIRAGGKRLLTLVNDLLDFSRMEHVGLQLHYQQVHLHALVDVVFTLTKPLAGGKQLELLNEIDPDSAPIPADENRLQQILTNLIGNAVKFTEQGSVRVHAQEQPDGWRVMVTDTGIGIAPNKQQQIFESFQQADGSITRLYGGTGLGLAITRRLVASHGGELGVDSALGQGSTFWFTLPRTVPEEAATVERHQPPPIPTAGLGAQRLPDQIAAAPAAEPLTTPPAFEETRPFTVLVVDDEPVNQQVVINYLAPFTCEVVTADHGKAALRLLEEKSVDLVLLDVMMPGLSGFDVCRRIRESYSAARLPIIFLTAKNQVEDMVIGFRLGANDYLGKPFSREELLARALLHLKLAGNHAAVQRLRTQIASDLHDDIGAILTRLTMAAEWIGQVPGLGTKVHKKAGRIAELSRSVVQSFSDLVWSIDARNDSSRHLVVKLRETAAQLLPDIPFEMTVDDAWHNTGVSPEVRRNLYLIFKEALNNLVKYADADQVTIALGASEGRFVLCIADNGSGFDATTQRAGHGLRNMHMRAERLGGTCSIQSGEQGTRIEIRVPPT</sequence>
<dbReference type="FunFam" id="3.30.565.10:FF:000010">
    <property type="entry name" value="Sensor histidine kinase RcsC"/>
    <property type="match status" value="1"/>
</dbReference>
<dbReference type="FunFam" id="2.60.40.10:FF:000791">
    <property type="entry name" value="Two-component system sensor histidine kinase/response regulator"/>
    <property type="match status" value="1"/>
</dbReference>